<dbReference type="PANTHER" id="PTHR30572:SF18">
    <property type="entry name" value="ABC-TYPE MACROLIDE FAMILY EXPORT SYSTEM PERMEASE COMPONENT 2"/>
    <property type="match status" value="1"/>
</dbReference>
<accession>A0A1A9I445</accession>
<dbReference type="PANTHER" id="PTHR30572">
    <property type="entry name" value="MEMBRANE COMPONENT OF TRANSPORTER-RELATED"/>
    <property type="match status" value="1"/>
</dbReference>
<evidence type="ECO:0000313" key="9">
    <source>
        <dbReference type="EMBL" id="ANH81462.1"/>
    </source>
</evidence>
<dbReference type="AlphaFoldDB" id="A0A1A9I445"/>
<dbReference type="OrthoDB" id="5933722at2"/>
<gene>
    <name evidence="9" type="ORF">A8C56_11145</name>
</gene>
<keyword evidence="3 6" id="KW-0812">Transmembrane</keyword>
<feature type="transmembrane region" description="Helical" evidence="6">
    <location>
        <begin position="671"/>
        <end position="695"/>
    </location>
</feature>
<keyword evidence="4 6" id="KW-1133">Transmembrane helix</keyword>
<keyword evidence="5 6" id="KW-0472">Membrane</keyword>
<evidence type="ECO:0000256" key="6">
    <source>
        <dbReference type="SAM" id="Phobius"/>
    </source>
</evidence>
<feature type="domain" description="MacB-like periplasmic core" evidence="8">
    <location>
        <begin position="21"/>
        <end position="242"/>
    </location>
</feature>
<keyword evidence="10" id="KW-1185">Reference proteome</keyword>
<dbReference type="InterPro" id="IPR025857">
    <property type="entry name" value="MacB_PCD"/>
</dbReference>
<keyword evidence="2" id="KW-1003">Cell membrane</keyword>
<feature type="domain" description="ABC3 transporter permease C-terminal" evidence="7">
    <location>
        <begin position="291"/>
        <end position="404"/>
    </location>
</feature>
<dbReference type="Proteomes" id="UP000077667">
    <property type="component" value="Chromosome"/>
</dbReference>
<feature type="transmembrane region" description="Helical" evidence="6">
    <location>
        <begin position="378"/>
        <end position="402"/>
    </location>
</feature>
<proteinExistence type="predicted"/>
<evidence type="ECO:0000256" key="3">
    <source>
        <dbReference type="ARBA" id="ARBA00022692"/>
    </source>
</evidence>
<dbReference type="Pfam" id="PF02687">
    <property type="entry name" value="FtsX"/>
    <property type="match status" value="2"/>
</dbReference>
<organism evidence="9 10">
    <name type="scientific">Niabella ginsenosidivorans</name>
    <dbReference type="NCBI Taxonomy" id="1176587"/>
    <lineage>
        <taxon>Bacteria</taxon>
        <taxon>Pseudomonadati</taxon>
        <taxon>Bacteroidota</taxon>
        <taxon>Chitinophagia</taxon>
        <taxon>Chitinophagales</taxon>
        <taxon>Chitinophagaceae</taxon>
        <taxon>Niabella</taxon>
    </lineage>
</organism>
<feature type="transmembrane region" description="Helical" evidence="6">
    <location>
        <begin position="341"/>
        <end position="366"/>
    </location>
</feature>
<dbReference type="GO" id="GO:0022857">
    <property type="term" value="F:transmembrane transporter activity"/>
    <property type="evidence" value="ECO:0007669"/>
    <property type="project" value="TreeGrafter"/>
</dbReference>
<evidence type="ECO:0000256" key="4">
    <source>
        <dbReference type="ARBA" id="ARBA00022989"/>
    </source>
</evidence>
<feature type="transmembrane region" description="Helical" evidence="6">
    <location>
        <begin position="427"/>
        <end position="447"/>
    </location>
</feature>
<feature type="domain" description="ABC3 transporter permease C-terminal" evidence="7">
    <location>
        <begin position="674"/>
        <end position="783"/>
    </location>
</feature>
<name>A0A1A9I445_9BACT</name>
<dbReference type="KEGG" id="nia:A8C56_11145"/>
<comment type="subcellular location">
    <subcellularLocation>
        <location evidence="1">Cell membrane</location>
        <topology evidence="1">Multi-pass membrane protein</topology>
    </subcellularLocation>
</comment>
<evidence type="ECO:0000259" key="7">
    <source>
        <dbReference type="Pfam" id="PF02687"/>
    </source>
</evidence>
<sequence length="794" mass="88128">MIKNYFKTAWRNLGKSRAFAVINVLGLAIGMAVAMIIGIWVWSEVSYNKGISNHKQIAKVMQNKTNKGVINTIDNTPYPLSGALRREYGNLFKQVVLAEVNETRSLRSGDKKLVLGGGFFEEGIGPLLGLHMLQGTYEGMAEPNNIMLSEATARSLFGNESVIGKTIVFADSLPLKITGIYKDLPLNSDFNNLKFIAPWTLYFNHADWIRLAPDPWRPNSFLTLVELKDPARLDQASALIKDVRLRHINERLAKQNPQLFLYPMDQWYLYDSFKNGVNNGGRIRYVWLFGIIGIFVLLLACINFMNLSTARSIKRAKEVGIRKTVGSLRNQLIIQFFCESLLYAVLAFALSLALVALSLPLFTAITGREMPAVWNDPLFWILGSIFCLFTGLLAGIYPALYLSSFRPVNVLKGSFQAGKKAGLQRQVLVVLQFTISIVLIIGTLMVFRQIRFAKNRPVGYDKNGIIAVDAGSPAIESHFAALRQKLLNSGIFESVALGSSLPTQVNNTTTGIDWPGKEPGVAGEFGAQNVTVDYGKTIGWEVTQGRDFSKDFPSDSSAVILNEAAVHFMGLKNPVGIVLTWEEKPATVIGVIKNMIMESPYADARPAVFSLENNNISFIIARIHPRANASDAVKQLEATYKSFVPDQDFHFQFIDEDFNRKFGDEERVGKLGGIFALLAVFISCLGLFGMASFMAEQRVKEIGVRKVLGASVFSLWKLLSKDFFSLVLVSIVIAVPVGWYCMHMWLQGYSYRAPIPWWIFAVSAFSAAFITLVTISVQSIKAALANPVKALRSE</sequence>
<feature type="domain" description="MacB-like periplasmic core" evidence="8">
    <location>
        <begin position="430"/>
        <end position="638"/>
    </location>
</feature>
<feature type="transmembrane region" description="Helical" evidence="6">
    <location>
        <begin position="20"/>
        <end position="42"/>
    </location>
</feature>
<dbReference type="RefSeq" id="WP_067755818.1">
    <property type="nucleotide sequence ID" value="NZ_CP015772.1"/>
</dbReference>
<evidence type="ECO:0000256" key="5">
    <source>
        <dbReference type="ARBA" id="ARBA00023136"/>
    </source>
</evidence>
<dbReference type="GO" id="GO:0005886">
    <property type="term" value="C:plasma membrane"/>
    <property type="evidence" value="ECO:0007669"/>
    <property type="project" value="UniProtKB-SubCell"/>
</dbReference>
<dbReference type="Pfam" id="PF12704">
    <property type="entry name" value="MacB_PCD"/>
    <property type="match status" value="2"/>
</dbReference>
<dbReference type="InterPro" id="IPR050250">
    <property type="entry name" value="Macrolide_Exporter_MacB"/>
</dbReference>
<evidence type="ECO:0000313" key="10">
    <source>
        <dbReference type="Proteomes" id="UP000077667"/>
    </source>
</evidence>
<reference evidence="9 10" key="1">
    <citation type="submission" date="2016-05" db="EMBL/GenBank/DDBJ databases">
        <title>Niabella ginsenosidivorans BS26 whole genome sequencing.</title>
        <authorList>
            <person name="Im W.T."/>
            <person name="Siddiqi M.Z."/>
        </authorList>
    </citation>
    <scope>NUCLEOTIDE SEQUENCE [LARGE SCALE GENOMIC DNA]</scope>
    <source>
        <strain evidence="9 10">BS26</strain>
    </source>
</reference>
<dbReference type="InterPro" id="IPR003838">
    <property type="entry name" value="ABC3_permease_C"/>
</dbReference>
<protein>
    <submittedName>
        <fullName evidence="9">ABC transporter permease</fullName>
    </submittedName>
</protein>
<dbReference type="EMBL" id="CP015772">
    <property type="protein sequence ID" value="ANH81462.1"/>
    <property type="molecule type" value="Genomic_DNA"/>
</dbReference>
<evidence type="ECO:0000256" key="1">
    <source>
        <dbReference type="ARBA" id="ARBA00004651"/>
    </source>
</evidence>
<dbReference type="STRING" id="1176587.A8C56_11145"/>
<evidence type="ECO:0000256" key="2">
    <source>
        <dbReference type="ARBA" id="ARBA00022475"/>
    </source>
</evidence>
<feature type="transmembrane region" description="Helical" evidence="6">
    <location>
        <begin position="723"/>
        <end position="745"/>
    </location>
</feature>
<feature type="transmembrane region" description="Helical" evidence="6">
    <location>
        <begin position="757"/>
        <end position="777"/>
    </location>
</feature>
<evidence type="ECO:0000259" key="8">
    <source>
        <dbReference type="Pfam" id="PF12704"/>
    </source>
</evidence>
<feature type="transmembrane region" description="Helical" evidence="6">
    <location>
        <begin position="285"/>
        <end position="307"/>
    </location>
</feature>